<reference evidence="3" key="1">
    <citation type="submission" date="2022-08" db="EMBL/GenBank/DDBJ databases">
        <authorList>
            <person name="Kallberg Y."/>
            <person name="Tangrot J."/>
            <person name="Rosling A."/>
        </authorList>
    </citation>
    <scope>NUCLEOTIDE SEQUENCE</scope>
    <source>
        <strain evidence="3">Wild A</strain>
    </source>
</reference>
<dbReference type="OrthoDB" id="409543at2759"/>
<evidence type="ECO:0000256" key="2">
    <source>
        <dbReference type="SAM" id="Phobius"/>
    </source>
</evidence>
<keyword evidence="2" id="KW-0472">Membrane</keyword>
<comment type="similarity">
    <text evidence="1">Belongs to the glycosyltransferase 32 family.</text>
</comment>
<accession>A0A9W4SRX7</accession>
<name>A0A9W4SRX7_9GLOM</name>
<proteinExistence type="inferred from homology"/>
<dbReference type="AlphaFoldDB" id="A0A9W4SRX7"/>
<dbReference type="InterPro" id="IPR007577">
    <property type="entry name" value="GlycoTrfase_DXD_sugar-bd_CS"/>
</dbReference>
<protein>
    <submittedName>
        <fullName evidence="3">6364_t:CDS:1</fullName>
    </submittedName>
</protein>
<evidence type="ECO:0000313" key="4">
    <source>
        <dbReference type="Proteomes" id="UP001153678"/>
    </source>
</evidence>
<dbReference type="EMBL" id="CAMKVN010001585">
    <property type="protein sequence ID" value="CAI2176956.1"/>
    <property type="molecule type" value="Genomic_DNA"/>
</dbReference>
<dbReference type="SUPFAM" id="SSF53448">
    <property type="entry name" value="Nucleotide-diphospho-sugar transferases"/>
    <property type="match status" value="1"/>
</dbReference>
<sequence length="439" mass="52048">MQQLINNKFVRYIAAFIIACDLYYIASIQLFCQNKKLPTLTSIQIEIDLKSDEYPSVSHNEEGNFLNLSSNIQTFRMRPKDDHIIDYTQVVDHCDMSKFLVEQCLEYLDKHESEYTIPNPNSNLNETTKCLPDQPPTLFHVFWKGDFSDKIAMMIKSFMFTQPLQCSKLYVWLDDNDMRLDENPHAKNLLKFSPKFIEFMKWDTEEQLDLDPIYHGWKSIYSSKRRAVSFSDMVRFVVLQRYGGIYVDADVLLLRDLRPFYQTNFEFSYQWSFKEDYNTAVLRLRANSTTTRMAIEGAMQNRMKFHPFDIKKYFVEKFNPTKDDVNPYLYMLPVALFDPLWLKRDHKQPKSILTPNINVWYDVFRPDLAPNEFKNVEPEDATPALRKVDGFFPGAFAYHWHNNWKTEILPTSWMGVLQSAYDEFLNGQQPNIYNEYLEL</sequence>
<comment type="caution">
    <text evidence="3">The sequence shown here is derived from an EMBL/GenBank/DDBJ whole genome shotgun (WGS) entry which is preliminary data.</text>
</comment>
<gene>
    <name evidence="3" type="ORF">FWILDA_LOCUS7843</name>
</gene>
<keyword evidence="2" id="KW-1133">Transmembrane helix</keyword>
<dbReference type="Proteomes" id="UP001153678">
    <property type="component" value="Unassembled WGS sequence"/>
</dbReference>
<keyword evidence="2" id="KW-0812">Transmembrane</keyword>
<evidence type="ECO:0000256" key="1">
    <source>
        <dbReference type="ARBA" id="ARBA00009003"/>
    </source>
</evidence>
<evidence type="ECO:0000313" key="3">
    <source>
        <dbReference type="EMBL" id="CAI2176956.1"/>
    </source>
</evidence>
<dbReference type="InterPro" id="IPR029044">
    <property type="entry name" value="Nucleotide-diphossugar_trans"/>
</dbReference>
<feature type="transmembrane region" description="Helical" evidence="2">
    <location>
        <begin position="12"/>
        <end position="31"/>
    </location>
</feature>
<keyword evidence="4" id="KW-1185">Reference proteome</keyword>
<organism evidence="3 4">
    <name type="scientific">Funneliformis geosporum</name>
    <dbReference type="NCBI Taxonomy" id="1117311"/>
    <lineage>
        <taxon>Eukaryota</taxon>
        <taxon>Fungi</taxon>
        <taxon>Fungi incertae sedis</taxon>
        <taxon>Mucoromycota</taxon>
        <taxon>Glomeromycotina</taxon>
        <taxon>Glomeromycetes</taxon>
        <taxon>Glomerales</taxon>
        <taxon>Glomeraceae</taxon>
        <taxon>Funneliformis</taxon>
    </lineage>
</organism>
<dbReference type="Pfam" id="PF04488">
    <property type="entry name" value="Gly_transf_sug"/>
    <property type="match status" value="1"/>
</dbReference>
<dbReference type="Gene3D" id="3.90.550.20">
    <property type="match status" value="1"/>
</dbReference>